<dbReference type="SUPFAM" id="SSF56784">
    <property type="entry name" value="HAD-like"/>
    <property type="match status" value="1"/>
</dbReference>
<evidence type="ECO:0000313" key="1">
    <source>
        <dbReference type="EMBL" id="RNM30266.1"/>
    </source>
</evidence>
<name>A0A3N0I116_9FIRM</name>
<evidence type="ECO:0000313" key="2">
    <source>
        <dbReference type="Proteomes" id="UP000276568"/>
    </source>
</evidence>
<dbReference type="OrthoDB" id="1654797at2"/>
<dbReference type="RefSeq" id="WP_128520191.1">
    <property type="nucleotide sequence ID" value="NZ_RJQC01000002.1"/>
</dbReference>
<dbReference type="Gene3D" id="3.40.50.1000">
    <property type="entry name" value="HAD superfamily/HAD-like"/>
    <property type="match status" value="1"/>
</dbReference>
<dbReference type="GO" id="GO:0005829">
    <property type="term" value="C:cytosol"/>
    <property type="evidence" value="ECO:0007669"/>
    <property type="project" value="TreeGrafter"/>
</dbReference>
<dbReference type="SFLD" id="SFLDS00003">
    <property type="entry name" value="Haloacid_Dehalogenase"/>
    <property type="match status" value="1"/>
</dbReference>
<dbReference type="NCBIfam" id="TIGR00099">
    <property type="entry name" value="Cof-subfamily"/>
    <property type="match status" value="1"/>
</dbReference>
<accession>A0A3N0I116</accession>
<dbReference type="PROSITE" id="PS01229">
    <property type="entry name" value="COF_2"/>
    <property type="match status" value="1"/>
</dbReference>
<gene>
    <name evidence="1" type="ORF">EDX97_05560</name>
</gene>
<protein>
    <submittedName>
        <fullName evidence="1">HAD family hydrolase</fullName>
    </submittedName>
</protein>
<dbReference type="SFLD" id="SFLDG01140">
    <property type="entry name" value="C2.B:_Phosphomannomutase_and_P"/>
    <property type="match status" value="1"/>
</dbReference>
<dbReference type="PANTHER" id="PTHR10000">
    <property type="entry name" value="PHOSPHOSERINE PHOSPHATASE"/>
    <property type="match status" value="1"/>
</dbReference>
<dbReference type="InterPro" id="IPR023214">
    <property type="entry name" value="HAD_sf"/>
</dbReference>
<dbReference type="GO" id="GO:0000287">
    <property type="term" value="F:magnesium ion binding"/>
    <property type="evidence" value="ECO:0007669"/>
    <property type="project" value="TreeGrafter"/>
</dbReference>
<dbReference type="PANTHER" id="PTHR10000:SF25">
    <property type="entry name" value="PHOSPHATASE YKRA-RELATED"/>
    <property type="match status" value="1"/>
</dbReference>
<dbReference type="GO" id="GO:0016791">
    <property type="term" value="F:phosphatase activity"/>
    <property type="evidence" value="ECO:0007669"/>
    <property type="project" value="UniProtKB-ARBA"/>
</dbReference>
<dbReference type="Pfam" id="PF08282">
    <property type="entry name" value="Hydrolase_3"/>
    <property type="match status" value="1"/>
</dbReference>
<dbReference type="InterPro" id="IPR000150">
    <property type="entry name" value="Cof"/>
</dbReference>
<organism evidence="1 2">
    <name type="scientific">Absicoccus porci</name>
    <dbReference type="NCBI Taxonomy" id="2486576"/>
    <lineage>
        <taxon>Bacteria</taxon>
        <taxon>Bacillati</taxon>
        <taxon>Bacillota</taxon>
        <taxon>Erysipelotrichia</taxon>
        <taxon>Erysipelotrichales</taxon>
        <taxon>Erysipelotrichaceae</taxon>
        <taxon>Absicoccus</taxon>
    </lineage>
</organism>
<sequence length="269" mass="30936">MKHKIVFFDMDGTLYQTENDIVQPSSIEAIDELRKRGYMVCAATGRPLNQMDSILKHIQFDYYILINGSYILDGAFEEVDSRPISKQTVKDIVEFCSQNELGLMFHFGDATYIYNKFYPMYDFCKYCNVLNSLFYDPSQSYHKRHRAYNAVILTKEKKEIDDFMAAHPDLRADLINVKSDGFMFDVFNSGNDKSVGIELMMKHVNFTWKDTIAFGDSTNDIHMLQKADIGVAMGSATEYVKSFANFSTTSVYDNGIYNGIKKILDDHEE</sequence>
<dbReference type="EMBL" id="RJQC01000002">
    <property type="protein sequence ID" value="RNM30266.1"/>
    <property type="molecule type" value="Genomic_DNA"/>
</dbReference>
<dbReference type="Gene3D" id="3.30.1240.10">
    <property type="match status" value="1"/>
</dbReference>
<keyword evidence="2" id="KW-1185">Reference proteome</keyword>
<comment type="caution">
    <text evidence="1">The sequence shown here is derived from an EMBL/GenBank/DDBJ whole genome shotgun (WGS) entry which is preliminary data.</text>
</comment>
<reference evidence="1 2" key="1">
    <citation type="submission" date="2018-11" db="EMBL/GenBank/DDBJ databases">
        <title>Clostridium sp. nov., a member of the family Erysipelotrichaceae isolated from pig faeces.</title>
        <authorList>
            <person name="Chang Y.-H."/>
        </authorList>
    </citation>
    <scope>NUCLEOTIDE SEQUENCE [LARGE SCALE GENOMIC DNA]</scope>
    <source>
        <strain evidence="1 2">YH-panp20</strain>
    </source>
</reference>
<dbReference type="Proteomes" id="UP000276568">
    <property type="component" value="Unassembled WGS sequence"/>
</dbReference>
<dbReference type="InterPro" id="IPR036412">
    <property type="entry name" value="HAD-like_sf"/>
</dbReference>
<dbReference type="AlphaFoldDB" id="A0A3N0I116"/>
<proteinExistence type="predicted"/>
<keyword evidence="1" id="KW-0378">Hydrolase</keyword>